<dbReference type="PROSITE" id="PS50994">
    <property type="entry name" value="INTEGRASE"/>
    <property type="match status" value="1"/>
</dbReference>
<proteinExistence type="predicted"/>
<dbReference type="PANTHER" id="PTHR37984:SF15">
    <property type="entry name" value="INTEGRASE CATALYTIC DOMAIN-CONTAINING PROTEIN"/>
    <property type="match status" value="1"/>
</dbReference>
<protein>
    <recommendedName>
        <fullName evidence="2">Integrase catalytic domain-containing protein</fullName>
    </recommendedName>
</protein>
<name>A0AAE0YXJ4_9GAST</name>
<feature type="region of interest" description="Disordered" evidence="1">
    <location>
        <begin position="17"/>
        <end position="41"/>
    </location>
</feature>
<dbReference type="InterPro" id="IPR041588">
    <property type="entry name" value="Integrase_H2C2"/>
</dbReference>
<dbReference type="InterPro" id="IPR012337">
    <property type="entry name" value="RNaseH-like_sf"/>
</dbReference>
<evidence type="ECO:0000256" key="1">
    <source>
        <dbReference type="SAM" id="MobiDB-lite"/>
    </source>
</evidence>
<sequence>MDTILEVMETVLSLQDLGRGAEKPNRARRNRGGLLSTGGGSTGGESLKILALQEHQTPTPTLPKEQVPVVLKFAHHGVGHQGPERILQLLRRRFYWPQMADDILRYCDQCHRCQTAKKPGVGVHQPPGHLATTPLEVVAMDFTKLEVSADGKEDDLVLTDVFTKWTVAAASKDQSSMSVVKVLLKEWIPHYGVPSCLHSDQGKCLKLKLYEGCVTNTE</sequence>
<feature type="domain" description="Integrase catalytic" evidence="2">
    <location>
        <begin position="130"/>
        <end position="218"/>
    </location>
</feature>
<dbReference type="AlphaFoldDB" id="A0AAE0YXJ4"/>
<gene>
    <name evidence="3" type="ORF">RRG08_020506</name>
</gene>
<dbReference type="GO" id="GO:0015074">
    <property type="term" value="P:DNA integration"/>
    <property type="evidence" value="ECO:0007669"/>
    <property type="project" value="InterPro"/>
</dbReference>
<evidence type="ECO:0000259" key="2">
    <source>
        <dbReference type="PROSITE" id="PS50994"/>
    </source>
</evidence>
<dbReference type="Gene3D" id="3.30.420.10">
    <property type="entry name" value="Ribonuclease H-like superfamily/Ribonuclease H"/>
    <property type="match status" value="1"/>
</dbReference>
<dbReference type="EMBL" id="JAWDGP010005224">
    <property type="protein sequence ID" value="KAK3758740.1"/>
    <property type="molecule type" value="Genomic_DNA"/>
</dbReference>
<organism evidence="3 4">
    <name type="scientific">Elysia crispata</name>
    <name type="common">lettuce slug</name>
    <dbReference type="NCBI Taxonomy" id="231223"/>
    <lineage>
        <taxon>Eukaryota</taxon>
        <taxon>Metazoa</taxon>
        <taxon>Spiralia</taxon>
        <taxon>Lophotrochozoa</taxon>
        <taxon>Mollusca</taxon>
        <taxon>Gastropoda</taxon>
        <taxon>Heterobranchia</taxon>
        <taxon>Euthyneura</taxon>
        <taxon>Panpulmonata</taxon>
        <taxon>Sacoglossa</taxon>
        <taxon>Placobranchoidea</taxon>
        <taxon>Plakobranchidae</taxon>
        <taxon>Elysia</taxon>
    </lineage>
</organism>
<comment type="caution">
    <text evidence="3">The sequence shown here is derived from an EMBL/GenBank/DDBJ whole genome shotgun (WGS) entry which is preliminary data.</text>
</comment>
<dbReference type="PANTHER" id="PTHR37984">
    <property type="entry name" value="PROTEIN CBG26694"/>
    <property type="match status" value="1"/>
</dbReference>
<accession>A0AAE0YXJ4</accession>
<dbReference type="GO" id="GO:0003676">
    <property type="term" value="F:nucleic acid binding"/>
    <property type="evidence" value="ECO:0007669"/>
    <property type="project" value="InterPro"/>
</dbReference>
<evidence type="ECO:0000313" key="4">
    <source>
        <dbReference type="Proteomes" id="UP001283361"/>
    </source>
</evidence>
<dbReference type="Pfam" id="PF17921">
    <property type="entry name" value="Integrase_H2C2"/>
    <property type="match status" value="1"/>
</dbReference>
<dbReference type="InterPro" id="IPR036397">
    <property type="entry name" value="RNaseH_sf"/>
</dbReference>
<dbReference type="InterPro" id="IPR001584">
    <property type="entry name" value="Integrase_cat-core"/>
</dbReference>
<dbReference type="FunFam" id="1.10.340.70:FF:000001">
    <property type="entry name" value="Retrovirus-related Pol polyprotein from transposon gypsy-like Protein"/>
    <property type="match status" value="1"/>
</dbReference>
<dbReference type="Gene3D" id="1.10.340.70">
    <property type="match status" value="1"/>
</dbReference>
<keyword evidence="4" id="KW-1185">Reference proteome</keyword>
<dbReference type="Proteomes" id="UP001283361">
    <property type="component" value="Unassembled WGS sequence"/>
</dbReference>
<evidence type="ECO:0000313" key="3">
    <source>
        <dbReference type="EMBL" id="KAK3758740.1"/>
    </source>
</evidence>
<reference evidence="3" key="1">
    <citation type="journal article" date="2023" name="G3 (Bethesda)">
        <title>A reference genome for the long-term kleptoplast-retaining sea slug Elysia crispata morphotype clarki.</title>
        <authorList>
            <person name="Eastman K.E."/>
            <person name="Pendleton A.L."/>
            <person name="Shaikh M.A."/>
            <person name="Suttiyut T."/>
            <person name="Ogas R."/>
            <person name="Tomko P."/>
            <person name="Gavelis G."/>
            <person name="Widhalm J.R."/>
            <person name="Wisecaver J.H."/>
        </authorList>
    </citation>
    <scope>NUCLEOTIDE SEQUENCE</scope>
    <source>
        <strain evidence="3">ECLA1</strain>
    </source>
</reference>
<dbReference type="SUPFAM" id="SSF53098">
    <property type="entry name" value="Ribonuclease H-like"/>
    <property type="match status" value="1"/>
</dbReference>
<dbReference type="InterPro" id="IPR050951">
    <property type="entry name" value="Retrovirus_Pol_polyprotein"/>
</dbReference>